<dbReference type="RefSeq" id="WP_093395553.1">
    <property type="nucleotide sequence ID" value="NZ_FOUU01000007.1"/>
</dbReference>
<feature type="binding site" evidence="9">
    <location>
        <position position="22"/>
    </location>
    <ligand>
        <name>5-amino-6-(D-ribitylamino)uracil</name>
        <dbReference type="ChEBI" id="CHEBI:15934"/>
    </ligand>
</feature>
<dbReference type="FunFam" id="3.40.50.960:FF:000001">
    <property type="entry name" value="6,7-dimethyl-8-ribityllumazine synthase"/>
    <property type="match status" value="1"/>
</dbReference>
<comment type="similarity">
    <text evidence="2 9">Belongs to the DMRL synthase family.</text>
</comment>
<feature type="binding site" evidence="9">
    <location>
        <position position="127"/>
    </location>
    <ligand>
        <name>(2S)-2-hydroxy-3-oxobutyl phosphate</name>
        <dbReference type="ChEBI" id="CHEBI:58830"/>
    </ligand>
</feature>
<dbReference type="STRING" id="39841.SAMN05660836_02056"/>
<feature type="active site" description="Proton donor" evidence="9">
    <location>
        <position position="88"/>
    </location>
</feature>
<dbReference type="AlphaFoldDB" id="A0A1I4UZS6"/>
<gene>
    <name evidence="9" type="primary">ribH</name>
    <name evidence="10" type="ORF">SAMN05660836_02056</name>
</gene>
<dbReference type="Gene3D" id="3.40.50.960">
    <property type="entry name" value="Lumazine/riboflavin synthase"/>
    <property type="match status" value="1"/>
</dbReference>
<keyword evidence="5 9" id="KW-0808">Transferase</keyword>
<dbReference type="GO" id="GO:0005829">
    <property type="term" value="C:cytosol"/>
    <property type="evidence" value="ECO:0007669"/>
    <property type="project" value="TreeGrafter"/>
</dbReference>
<organism evidence="10 11">
    <name type="scientific">Thermodesulforhabdus norvegica</name>
    <dbReference type="NCBI Taxonomy" id="39841"/>
    <lineage>
        <taxon>Bacteria</taxon>
        <taxon>Pseudomonadati</taxon>
        <taxon>Thermodesulfobacteriota</taxon>
        <taxon>Syntrophobacteria</taxon>
        <taxon>Syntrophobacterales</taxon>
        <taxon>Thermodesulforhabdaceae</taxon>
        <taxon>Thermodesulforhabdus</taxon>
    </lineage>
</organism>
<evidence type="ECO:0000256" key="5">
    <source>
        <dbReference type="ARBA" id="ARBA00022679"/>
    </source>
</evidence>
<dbReference type="InterPro" id="IPR036467">
    <property type="entry name" value="LS/RS_sf"/>
</dbReference>
<feature type="binding site" evidence="9">
    <location>
        <position position="113"/>
    </location>
    <ligand>
        <name>5-amino-6-(D-ribitylamino)uracil</name>
        <dbReference type="ChEBI" id="CHEBI:15934"/>
    </ligand>
</feature>
<evidence type="ECO:0000256" key="4">
    <source>
        <dbReference type="ARBA" id="ARBA00022619"/>
    </source>
</evidence>
<dbReference type="UniPathway" id="UPA00275">
    <property type="reaction ID" value="UER00404"/>
</dbReference>
<protein>
    <recommendedName>
        <fullName evidence="8 9">6,7-dimethyl-8-ribityllumazine synthase</fullName>
        <shortName evidence="9">DMRL synthase</shortName>
        <shortName evidence="9">LS</shortName>
        <shortName evidence="9">Lumazine synthase</shortName>
        <ecNumber evidence="3 9">2.5.1.78</ecNumber>
    </recommendedName>
</protein>
<comment type="catalytic activity">
    <reaction evidence="6 9">
        <text>(2S)-2-hydroxy-3-oxobutyl phosphate + 5-amino-6-(D-ribitylamino)uracil = 6,7-dimethyl-8-(1-D-ribityl)lumazine + phosphate + 2 H2O + H(+)</text>
        <dbReference type="Rhea" id="RHEA:26152"/>
        <dbReference type="ChEBI" id="CHEBI:15377"/>
        <dbReference type="ChEBI" id="CHEBI:15378"/>
        <dbReference type="ChEBI" id="CHEBI:15934"/>
        <dbReference type="ChEBI" id="CHEBI:43474"/>
        <dbReference type="ChEBI" id="CHEBI:58201"/>
        <dbReference type="ChEBI" id="CHEBI:58830"/>
        <dbReference type="EC" id="2.5.1.78"/>
    </reaction>
</comment>
<dbReference type="NCBIfam" id="NF000812">
    <property type="entry name" value="PRK00061.1-4"/>
    <property type="match status" value="1"/>
</dbReference>
<dbReference type="EMBL" id="FOUU01000007">
    <property type="protein sequence ID" value="SFM94260.1"/>
    <property type="molecule type" value="Genomic_DNA"/>
</dbReference>
<dbReference type="GO" id="GO:0000906">
    <property type="term" value="F:6,7-dimethyl-8-ribityllumazine synthase activity"/>
    <property type="evidence" value="ECO:0007669"/>
    <property type="project" value="UniProtKB-UniRule"/>
</dbReference>
<accession>A0A1I4UZS6</accession>
<dbReference type="Proteomes" id="UP000199611">
    <property type="component" value="Unassembled WGS sequence"/>
</dbReference>
<sequence>MKVREGKLLAEGLRFAIVVSRFNDFICDRLLGGALDALTRSGADPEQIEVFKVPGAFEIPLVAKKLARSRRYDAVICLGAVIRGATPHFEYVASEVAKGVALVGLETEVPVTFGVLTTDTLEQAIERAGSKAGNKGWDAALAAIEMANLLKNIESPRN</sequence>
<evidence type="ECO:0000313" key="10">
    <source>
        <dbReference type="EMBL" id="SFM94260.1"/>
    </source>
</evidence>
<evidence type="ECO:0000256" key="7">
    <source>
        <dbReference type="ARBA" id="ARBA00058151"/>
    </source>
</evidence>
<feature type="binding site" evidence="9">
    <location>
        <begin position="85"/>
        <end position="86"/>
    </location>
    <ligand>
        <name>(2S)-2-hydroxy-3-oxobutyl phosphate</name>
        <dbReference type="ChEBI" id="CHEBI:58830"/>
    </ligand>
</feature>
<evidence type="ECO:0000256" key="2">
    <source>
        <dbReference type="ARBA" id="ARBA00007424"/>
    </source>
</evidence>
<evidence type="ECO:0000256" key="3">
    <source>
        <dbReference type="ARBA" id="ARBA00012664"/>
    </source>
</evidence>
<dbReference type="PANTHER" id="PTHR21058:SF0">
    <property type="entry name" value="6,7-DIMETHYL-8-RIBITYLLUMAZINE SYNTHASE"/>
    <property type="match status" value="1"/>
</dbReference>
<evidence type="ECO:0000313" key="11">
    <source>
        <dbReference type="Proteomes" id="UP000199611"/>
    </source>
</evidence>
<dbReference type="CDD" id="cd09209">
    <property type="entry name" value="Lumazine_synthase-I"/>
    <property type="match status" value="1"/>
</dbReference>
<feature type="binding site" evidence="9">
    <location>
        <begin position="56"/>
        <end position="58"/>
    </location>
    <ligand>
        <name>5-amino-6-(D-ribitylamino)uracil</name>
        <dbReference type="ChEBI" id="CHEBI:15934"/>
    </ligand>
</feature>
<dbReference type="GO" id="GO:0009349">
    <property type="term" value="C:riboflavin synthase complex"/>
    <property type="evidence" value="ECO:0007669"/>
    <property type="project" value="UniProtKB-UniRule"/>
</dbReference>
<name>A0A1I4UZS6_9BACT</name>
<dbReference type="InterPro" id="IPR034964">
    <property type="entry name" value="LS"/>
</dbReference>
<dbReference type="HAMAP" id="MF_00178">
    <property type="entry name" value="Lumazine_synth"/>
    <property type="match status" value="1"/>
</dbReference>
<dbReference type="Pfam" id="PF00885">
    <property type="entry name" value="DMRL_synthase"/>
    <property type="match status" value="1"/>
</dbReference>
<keyword evidence="4 9" id="KW-0686">Riboflavin biosynthesis</keyword>
<evidence type="ECO:0000256" key="1">
    <source>
        <dbReference type="ARBA" id="ARBA00004917"/>
    </source>
</evidence>
<dbReference type="PANTHER" id="PTHR21058">
    <property type="entry name" value="6,7-DIMETHYL-8-RIBITYLLUMAZINE SYNTHASE DMRL SYNTHASE LUMAZINE SYNTHASE"/>
    <property type="match status" value="1"/>
</dbReference>
<comment type="function">
    <text evidence="7 9">Catalyzes the formation of 6,7-dimethyl-8-ribityllumazine by condensation of 5-amino-6-(D-ribitylamino)uracil with 3,4-dihydroxy-2-butanone 4-phosphate. This is the penultimate step in the biosynthesis of riboflavin.</text>
</comment>
<evidence type="ECO:0000256" key="8">
    <source>
        <dbReference type="ARBA" id="ARBA00072606"/>
    </source>
</evidence>
<keyword evidence="11" id="KW-1185">Reference proteome</keyword>
<evidence type="ECO:0000256" key="9">
    <source>
        <dbReference type="HAMAP-Rule" id="MF_00178"/>
    </source>
</evidence>
<dbReference type="NCBIfam" id="TIGR00114">
    <property type="entry name" value="lumazine-synth"/>
    <property type="match status" value="1"/>
</dbReference>
<comment type="pathway">
    <text evidence="1 9">Cofactor biosynthesis; riboflavin biosynthesis; riboflavin from 2-hydroxy-3-oxobutyl phosphate and 5-amino-6-(D-ribitylamino)uracil: step 1/2.</text>
</comment>
<dbReference type="EC" id="2.5.1.78" evidence="3 9"/>
<feature type="binding site" evidence="9">
    <location>
        <begin position="80"/>
        <end position="82"/>
    </location>
    <ligand>
        <name>5-amino-6-(D-ribitylamino)uracil</name>
        <dbReference type="ChEBI" id="CHEBI:15934"/>
    </ligand>
</feature>
<dbReference type="InterPro" id="IPR002180">
    <property type="entry name" value="LS/RS"/>
</dbReference>
<proteinExistence type="inferred from homology"/>
<dbReference type="SUPFAM" id="SSF52121">
    <property type="entry name" value="Lumazine synthase"/>
    <property type="match status" value="1"/>
</dbReference>
<dbReference type="OrthoDB" id="9809709at2"/>
<evidence type="ECO:0000256" key="6">
    <source>
        <dbReference type="ARBA" id="ARBA00048785"/>
    </source>
</evidence>
<dbReference type="GO" id="GO:0009231">
    <property type="term" value="P:riboflavin biosynthetic process"/>
    <property type="evidence" value="ECO:0007669"/>
    <property type="project" value="UniProtKB-UniRule"/>
</dbReference>
<reference evidence="10 11" key="1">
    <citation type="submission" date="2016-10" db="EMBL/GenBank/DDBJ databases">
        <authorList>
            <person name="de Groot N.N."/>
        </authorList>
    </citation>
    <scope>NUCLEOTIDE SEQUENCE [LARGE SCALE GENOMIC DNA]</scope>
    <source>
        <strain evidence="10 11">DSM 9990</strain>
    </source>
</reference>